<feature type="region of interest" description="Disordered" evidence="1">
    <location>
        <begin position="245"/>
        <end position="266"/>
    </location>
</feature>
<evidence type="ECO:0000313" key="4">
    <source>
        <dbReference type="EMBL" id="EMR01458.1"/>
    </source>
</evidence>
<dbReference type="STRING" id="1279009.ADICEAN_03414"/>
<dbReference type="GO" id="GO:0008324">
    <property type="term" value="F:monoatomic cation transmembrane transporter activity"/>
    <property type="evidence" value="ECO:0007669"/>
    <property type="project" value="InterPro"/>
</dbReference>
<dbReference type="Gene3D" id="3.30.70.1450">
    <property type="entry name" value="Regulator of K+ conductance, C-terminal domain"/>
    <property type="match status" value="1"/>
</dbReference>
<dbReference type="InterPro" id="IPR006037">
    <property type="entry name" value="RCK_C"/>
</dbReference>
<sequence>MIAVITLIIVLSLSFLITKVASIALMHTGLSRQMAQFQARSIFTGVGYATKESENIVNHPLRRKIVMILMLTGNAGIVSVIASLVLTFWSTQEEELSLLWRMVLLFAGLLLLWLLFSSKWFNRMLSRLINWGLSRYTDLNVQDYAGILHLGGEYKIAELYVKEGHWMAGRSLQQLALSKEGVYILGITRQDGSYLGVPGHTTSILAGDTVIVYGRSSTIIQLLERRKGLQAELEHRQGMQQHELHKAQERKQDQKTIARQQDQQDG</sequence>
<accession>M7MYD5</accession>
<feature type="transmembrane region" description="Helical" evidence="2">
    <location>
        <begin position="98"/>
        <end position="116"/>
    </location>
</feature>
<evidence type="ECO:0000313" key="5">
    <source>
        <dbReference type="Proteomes" id="UP000011910"/>
    </source>
</evidence>
<dbReference type="AlphaFoldDB" id="M7MYD5"/>
<dbReference type="InterPro" id="IPR036721">
    <property type="entry name" value="RCK_C_sf"/>
</dbReference>
<dbReference type="Proteomes" id="UP000011910">
    <property type="component" value="Unassembled WGS sequence"/>
</dbReference>
<feature type="transmembrane region" description="Helical" evidence="2">
    <location>
        <begin position="65"/>
        <end position="86"/>
    </location>
</feature>
<keyword evidence="5" id="KW-1185">Reference proteome</keyword>
<organism evidence="4 5">
    <name type="scientific">Cesiribacter andamanensis AMV16</name>
    <dbReference type="NCBI Taxonomy" id="1279009"/>
    <lineage>
        <taxon>Bacteria</taxon>
        <taxon>Pseudomonadati</taxon>
        <taxon>Bacteroidota</taxon>
        <taxon>Cytophagia</taxon>
        <taxon>Cytophagales</taxon>
        <taxon>Cesiribacteraceae</taxon>
        <taxon>Cesiribacter</taxon>
    </lineage>
</organism>
<dbReference type="Pfam" id="PF02080">
    <property type="entry name" value="TrkA_C"/>
    <property type="match status" value="1"/>
</dbReference>
<dbReference type="OrthoDB" id="369355at2"/>
<dbReference type="SUPFAM" id="SSF116726">
    <property type="entry name" value="TrkA C-terminal domain-like"/>
    <property type="match status" value="1"/>
</dbReference>
<dbReference type="RefSeq" id="WP_009196797.1">
    <property type="nucleotide sequence ID" value="NZ_AODQ01000114.1"/>
</dbReference>
<evidence type="ECO:0000256" key="1">
    <source>
        <dbReference type="SAM" id="MobiDB-lite"/>
    </source>
</evidence>
<gene>
    <name evidence="4" type="ORF">ADICEAN_03414</name>
</gene>
<dbReference type="GO" id="GO:0006813">
    <property type="term" value="P:potassium ion transport"/>
    <property type="evidence" value="ECO:0007669"/>
    <property type="project" value="InterPro"/>
</dbReference>
<dbReference type="PROSITE" id="PS51202">
    <property type="entry name" value="RCK_C"/>
    <property type="match status" value="1"/>
</dbReference>
<reference evidence="4 5" key="1">
    <citation type="journal article" date="2013" name="Genome Announc.">
        <title>Draft Genome Sequence of Cesiribacter andamanensis Strain AMV16T, Isolated from a Soil Sample from a Mud Volcano in the Andaman Islands, India.</title>
        <authorList>
            <person name="Shivaji S."/>
            <person name="Ara S."/>
            <person name="Begum Z."/>
            <person name="Srinivas T.N."/>
            <person name="Singh A."/>
            <person name="Kumar Pinnaka A."/>
        </authorList>
    </citation>
    <scope>NUCLEOTIDE SEQUENCE [LARGE SCALE GENOMIC DNA]</scope>
    <source>
        <strain evidence="4 5">AMV16</strain>
    </source>
</reference>
<feature type="compositionally biased region" description="Polar residues" evidence="1">
    <location>
        <begin position="257"/>
        <end position="266"/>
    </location>
</feature>
<keyword evidence="2" id="KW-1133">Transmembrane helix</keyword>
<feature type="transmembrane region" description="Helical" evidence="2">
    <location>
        <begin position="6"/>
        <end position="26"/>
    </location>
</feature>
<evidence type="ECO:0000256" key="2">
    <source>
        <dbReference type="SAM" id="Phobius"/>
    </source>
</evidence>
<comment type="caution">
    <text evidence="4">The sequence shown here is derived from an EMBL/GenBank/DDBJ whole genome shotgun (WGS) entry which is preliminary data.</text>
</comment>
<dbReference type="EMBL" id="AODQ01000114">
    <property type="protein sequence ID" value="EMR01458.1"/>
    <property type="molecule type" value="Genomic_DNA"/>
</dbReference>
<protein>
    <recommendedName>
        <fullName evidence="3">RCK C-terminal domain-containing protein</fullName>
    </recommendedName>
</protein>
<keyword evidence="2" id="KW-0472">Membrane</keyword>
<feature type="compositionally biased region" description="Basic and acidic residues" evidence="1">
    <location>
        <begin position="245"/>
        <end position="256"/>
    </location>
</feature>
<evidence type="ECO:0000259" key="3">
    <source>
        <dbReference type="PROSITE" id="PS51202"/>
    </source>
</evidence>
<dbReference type="eggNOG" id="COG0569">
    <property type="taxonomic scope" value="Bacteria"/>
</dbReference>
<proteinExistence type="predicted"/>
<feature type="domain" description="RCK C-terminal" evidence="3">
    <location>
        <begin position="139"/>
        <end position="228"/>
    </location>
</feature>
<keyword evidence="2" id="KW-0812">Transmembrane</keyword>
<name>M7MYD5_9BACT</name>